<evidence type="ECO:0000313" key="4">
    <source>
        <dbReference type="Proteomes" id="UP001220324"/>
    </source>
</evidence>
<feature type="compositionally biased region" description="Basic residues" evidence="1">
    <location>
        <begin position="62"/>
        <end position="72"/>
    </location>
</feature>
<name>A0AAD6D596_9EURO</name>
<comment type="caution">
    <text evidence="3">The sequence shown here is derived from an EMBL/GenBank/DDBJ whole genome shotgun (WGS) entry which is preliminary data.</text>
</comment>
<dbReference type="Pfam" id="PF13926">
    <property type="entry name" value="DUF4211"/>
    <property type="match status" value="1"/>
</dbReference>
<evidence type="ECO:0000256" key="1">
    <source>
        <dbReference type="SAM" id="MobiDB-lite"/>
    </source>
</evidence>
<feature type="compositionally biased region" description="Polar residues" evidence="1">
    <location>
        <begin position="121"/>
        <end position="135"/>
    </location>
</feature>
<proteinExistence type="predicted"/>
<sequence length="573" mass="65148">MPRKAQKKQTRLAFATAPAAPSGDGNDDDGERFRTLSYGHPSLASVRPERSRKSKPESSKKSSSKPPKRDKRQKLNKETEEEVPKSPKQGISQPPLQVLDDSSDDEIIIPSAQKRKRNASAELQINDATGSSKAVSSKDKRKSQRRALSPIVDDEPMETPRPRRKLKRKAESSPVINLDSDDSEEPVMSSPVKRKRLIAGPKTPETPRDSSDQDQLDIEEDVRDLQDSVVKKTRTRDRGRIPESARDKRFKALEAIRRKRLGLKPESEDEPEIISDEEGNEDPSEQDSDEDEENNSDVEPAPSNEDLDRYEDDFVLDDDSVLLGVPTEEIPLEFTRHAYKKPKDYFRDVVGWMVLNRLDPAFPRSDAMYEMAFMKLEDEVKGRAGSQLISSVWNPKFRYSLLARPHIEITSYPTFDNHSCDACNRSGHPASTDMKLYGKPYSLETLEPINDSEASDSDEEESKSSDVDHDRQGHALPNENSRFLLGRQCAMRSRLAHTLTHWRFHLNEWVVDYLDRMGQMADSEVLRRNGLSQKRKTRNAIAVLDGMVTTGEVEKLWRDFHTNLKAARETSLL</sequence>
<protein>
    <recommendedName>
        <fullName evidence="2">DUF4211 domain-containing protein</fullName>
    </recommendedName>
</protein>
<keyword evidence="4" id="KW-1185">Reference proteome</keyword>
<feature type="compositionally biased region" description="Basic and acidic residues" evidence="1">
    <location>
        <begin position="73"/>
        <end position="85"/>
    </location>
</feature>
<feature type="region of interest" description="Disordered" evidence="1">
    <location>
        <begin position="450"/>
        <end position="478"/>
    </location>
</feature>
<reference evidence="3 4" key="1">
    <citation type="journal article" date="2023" name="IMA Fungus">
        <title>Comparative genomic study of the Penicillium genus elucidates a diverse pangenome and 15 lateral gene transfer events.</title>
        <authorList>
            <person name="Petersen C."/>
            <person name="Sorensen T."/>
            <person name="Nielsen M.R."/>
            <person name="Sondergaard T.E."/>
            <person name="Sorensen J.L."/>
            <person name="Fitzpatrick D.A."/>
            <person name="Frisvad J.C."/>
            <person name="Nielsen K.L."/>
        </authorList>
    </citation>
    <scope>NUCLEOTIDE SEQUENCE [LARGE SCALE GENOMIC DNA]</scope>
    <source>
        <strain evidence="3 4">IBT 35679</strain>
    </source>
</reference>
<gene>
    <name evidence="3" type="ORF">N7494_002689</name>
</gene>
<evidence type="ECO:0000313" key="3">
    <source>
        <dbReference type="EMBL" id="KAJ5553311.1"/>
    </source>
</evidence>
<organism evidence="3 4">
    <name type="scientific">Penicillium frequentans</name>
    <dbReference type="NCBI Taxonomy" id="3151616"/>
    <lineage>
        <taxon>Eukaryota</taxon>
        <taxon>Fungi</taxon>
        <taxon>Dikarya</taxon>
        <taxon>Ascomycota</taxon>
        <taxon>Pezizomycotina</taxon>
        <taxon>Eurotiomycetes</taxon>
        <taxon>Eurotiomycetidae</taxon>
        <taxon>Eurotiales</taxon>
        <taxon>Aspergillaceae</taxon>
        <taxon>Penicillium</taxon>
    </lineage>
</organism>
<dbReference type="PANTHER" id="PTHR14689:SF0">
    <property type="entry name" value="COILED-COIL DOMAIN-CONTAINING PROTEIN 82"/>
    <property type="match status" value="1"/>
</dbReference>
<evidence type="ECO:0000259" key="2">
    <source>
        <dbReference type="Pfam" id="PF13926"/>
    </source>
</evidence>
<feature type="compositionally biased region" description="Acidic residues" evidence="1">
    <location>
        <begin position="212"/>
        <end position="222"/>
    </location>
</feature>
<feature type="compositionally biased region" description="Basic and acidic residues" evidence="1">
    <location>
        <begin position="462"/>
        <end position="473"/>
    </location>
</feature>
<feature type="compositionally biased region" description="Basic residues" evidence="1">
    <location>
        <begin position="1"/>
        <end position="10"/>
    </location>
</feature>
<feature type="domain" description="DUF4211" evidence="2">
    <location>
        <begin position="313"/>
        <end position="446"/>
    </location>
</feature>
<dbReference type="PANTHER" id="PTHR14689">
    <property type="entry name" value="PHORBOL-ESTER_DAG-TYPE DOMAIN-CONTAINING PROTEIN"/>
    <property type="match status" value="1"/>
</dbReference>
<feature type="compositionally biased region" description="Basic and acidic residues" evidence="1">
    <location>
        <begin position="47"/>
        <end position="60"/>
    </location>
</feature>
<dbReference type="EMBL" id="JAQIZZ010000002">
    <property type="protein sequence ID" value="KAJ5553311.1"/>
    <property type="molecule type" value="Genomic_DNA"/>
</dbReference>
<accession>A0AAD6D596</accession>
<feature type="region of interest" description="Disordered" evidence="1">
    <location>
        <begin position="1"/>
        <end position="307"/>
    </location>
</feature>
<feature type="compositionally biased region" description="Acidic residues" evidence="1">
    <location>
        <begin position="267"/>
        <end position="296"/>
    </location>
</feature>
<dbReference type="AlphaFoldDB" id="A0AAD6D596"/>
<dbReference type="GO" id="GO:0005634">
    <property type="term" value="C:nucleus"/>
    <property type="evidence" value="ECO:0007669"/>
    <property type="project" value="TreeGrafter"/>
</dbReference>
<dbReference type="InterPro" id="IPR025451">
    <property type="entry name" value="DUF4211"/>
</dbReference>
<feature type="compositionally biased region" description="Basic and acidic residues" evidence="1">
    <location>
        <begin position="223"/>
        <end position="256"/>
    </location>
</feature>
<dbReference type="Proteomes" id="UP001220324">
    <property type="component" value="Unassembled WGS sequence"/>
</dbReference>